<evidence type="ECO:0000256" key="6">
    <source>
        <dbReference type="ARBA" id="ARBA00023274"/>
    </source>
</evidence>
<proteinExistence type="inferred from homology"/>
<evidence type="ECO:0000256" key="7">
    <source>
        <dbReference type="ARBA" id="ARBA00039935"/>
    </source>
</evidence>
<dbReference type="GO" id="GO:0005840">
    <property type="term" value="C:ribosome"/>
    <property type="evidence" value="ECO:0007669"/>
    <property type="project" value="UniProtKB-KW"/>
</dbReference>
<comment type="similarity">
    <text evidence="2">Belongs to the bacterial ribosomal protein bL32 family.</text>
</comment>
<comment type="function">
    <text evidence="9">Component of the mitochondrial large ribosomal subunit (mt-LSU). The mitochondrial ribosome (mitoribosome) is a large ribonucleoprotein complex responsible for the synthesis of proteins inside mitochondria.</text>
</comment>
<dbReference type="PANTHER" id="PTHR21026:SF2">
    <property type="entry name" value="LARGE RIBOSOMAL SUBUNIT PROTEIN BL32M"/>
    <property type="match status" value="1"/>
</dbReference>
<keyword evidence="4 11" id="KW-0689">Ribosomal protein</keyword>
<evidence type="ECO:0000256" key="1">
    <source>
        <dbReference type="ARBA" id="ARBA00004173"/>
    </source>
</evidence>
<evidence type="ECO:0000256" key="4">
    <source>
        <dbReference type="ARBA" id="ARBA00022980"/>
    </source>
</evidence>
<evidence type="ECO:0000256" key="3">
    <source>
        <dbReference type="ARBA" id="ARBA00022946"/>
    </source>
</evidence>
<evidence type="ECO:0000256" key="9">
    <source>
        <dbReference type="ARBA" id="ARBA00045766"/>
    </source>
</evidence>
<comment type="subcellular location">
    <subcellularLocation>
        <location evidence="1">Mitochondrion</location>
    </subcellularLocation>
</comment>
<keyword evidence="6" id="KW-0687">Ribonucleoprotein</keyword>
<dbReference type="InterPro" id="IPR051991">
    <property type="entry name" value="Mitoribosomal_protein_bL32"/>
</dbReference>
<keyword evidence="5" id="KW-0496">Mitochondrion</keyword>
<dbReference type="InterPro" id="IPR002677">
    <property type="entry name" value="Ribosomal_bL32"/>
</dbReference>
<name>A0ABM0KA15_APLCA</name>
<dbReference type="SUPFAM" id="SSF57829">
    <property type="entry name" value="Zn-binding ribosomal proteins"/>
    <property type="match status" value="1"/>
</dbReference>
<organism evidence="10 11">
    <name type="scientific">Aplysia californica</name>
    <name type="common">California sea hare</name>
    <dbReference type="NCBI Taxonomy" id="6500"/>
    <lineage>
        <taxon>Eukaryota</taxon>
        <taxon>Metazoa</taxon>
        <taxon>Spiralia</taxon>
        <taxon>Lophotrochozoa</taxon>
        <taxon>Mollusca</taxon>
        <taxon>Gastropoda</taxon>
        <taxon>Heterobranchia</taxon>
        <taxon>Euthyneura</taxon>
        <taxon>Tectipleura</taxon>
        <taxon>Aplysiida</taxon>
        <taxon>Aplysioidea</taxon>
        <taxon>Aplysiidae</taxon>
        <taxon>Aplysia</taxon>
    </lineage>
</organism>
<evidence type="ECO:0000313" key="11">
    <source>
        <dbReference type="RefSeq" id="XP_005112517.3"/>
    </source>
</evidence>
<dbReference type="Pfam" id="PF01783">
    <property type="entry name" value="Ribosomal_L32p"/>
    <property type="match status" value="1"/>
</dbReference>
<keyword evidence="3" id="KW-0809">Transit peptide</keyword>
<evidence type="ECO:0000256" key="5">
    <source>
        <dbReference type="ARBA" id="ARBA00023128"/>
    </source>
</evidence>
<evidence type="ECO:0000313" key="10">
    <source>
        <dbReference type="Proteomes" id="UP000694888"/>
    </source>
</evidence>
<reference evidence="11" key="1">
    <citation type="submission" date="2025-08" db="UniProtKB">
        <authorList>
            <consortium name="RefSeq"/>
        </authorList>
    </citation>
    <scope>IDENTIFICATION</scope>
</reference>
<sequence length="188" mass="21225">MAARMKQGLSSLVQKLDVVRHRLVLLEHIISGKYPPPALAVAASPTALSGTESQQTPNGETDLKSIFDGFMLAVPRARRTIETRLRRKMAFTGYFEHAWKKRNIVPCLECGNFKEKGHLCLFCYEKVRAETKEMQAKMGDDLKFKVPQSEVVFVYEGDAANTEGKHVVSMNKQRPSWFPKQLLNKTGV</sequence>
<protein>
    <recommendedName>
        <fullName evidence="7">Large ribosomal subunit protein bL32m</fullName>
    </recommendedName>
    <alternativeName>
        <fullName evidence="8">39S ribosomal protein L32, mitochondrial</fullName>
    </alternativeName>
</protein>
<keyword evidence="10" id="KW-1185">Reference proteome</keyword>
<evidence type="ECO:0000256" key="2">
    <source>
        <dbReference type="ARBA" id="ARBA00008560"/>
    </source>
</evidence>
<evidence type="ECO:0000256" key="8">
    <source>
        <dbReference type="ARBA" id="ARBA00042577"/>
    </source>
</evidence>
<accession>A0ABM0KA15</accession>
<dbReference type="GeneID" id="101861015"/>
<dbReference type="InterPro" id="IPR011332">
    <property type="entry name" value="Ribosomal_zn-bd"/>
</dbReference>
<dbReference type="PANTHER" id="PTHR21026">
    <property type="entry name" value="39S RIBOSOMAL PROTEIN L32, MITOCHONDRIAL"/>
    <property type="match status" value="1"/>
</dbReference>
<dbReference type="RefSeq" id="XP_005112517.3">
    <property type="nucleotide sequence ID" value="XM_005112460.3"/>
</dbReference>
<dbReference type="Proteomes" id="UP000694888">
    <property type="component" value="Unplaced"/>
</dbReference>
<gene>
    <name evidence="11" type="primary">LOC101861015</name>
</gene>